<proteinExistence type="predicted"/>
<reference evidence="5" key="1">
    <citation type="submission" date="2016-10" db="EMBL/GenBank/DDBJ databases">
        <authorList>
            <person name="Varghese N."/>
            <person name="Submissions S."/>
        </authorList>
    </citation>
    <scope>NUCLEOTIDE SEQUENCE [LARGE SCALE GENOMIC DNA]</scope>
    <source>
        <strain evidence="5">DSM 7165</strain>
    </source>
</reference>
<evidence type="ECO:0000259" key="3">
    <source>
        <dbReference type="PROSITE" id="PS51123"/>
    </source>
</evidence>
<dbReference type="InterPro" id="IPR036737">
    <property type="entry name" value="OmpA-like_sf"/>
</dbReference>
<dbReference type="PRINTS" id="PR01023">
    <property type="entry name" value="NAFLGMOTY"/>
</dbReference>
<dbReference type="SUPFAM" id="SSF103088">
    <property type="entry name" value="OmpA-like"/>
    <property type="match status" value="1"/>
</dbReference>
<dbReference type="InterPro" id="IPR041544">
    <property type="entry name" value="MotY_N"/>
</dbReference>
<dbReference type="GO" id="GO:0016020">
    <property type="term" value="C:membrane"/>
    <property type="evidence" value="ECO:0007669"/>
    <property type="project" value="UniProtKB-UniRule"/>
</dbReference>
<keyword evidence="2" id="KW-0732">Signal</keyword>
<feature type="chain" id="PRO_5017368290" evidence="2">
    <location>
        <begin position="33"/>
        <end position="325"/>
    </location>
</feature>
<dbReference type="STRING" id="64971.SAMN05421831_105145"/>
<sequence>MLSGSFTQPRRFLCSLFTLSALSLGWSTPAAALEYSATQADSQWESATPSPLMCRLSHFIPEFGEVTFSHRSGEKVKAIIRPLGQVFPAGGAHLVALAPSWLPGQATADLGQVKIGRGEAGIEIANPQTELMLEYLQRGMQPSLLQEDKDSRYSSRIARISHLAFKPAFTEFKRCQAQLLPVNFEQIARSAVYFKSGQADELNQEQKDLLDLIIRYVKADPDVGYVFLDGHTDSYGTRRDNRQLSKIRTDLVLNHLIRYGMPQELISARYHGERYPVASNSSAAGRAKNRRVTIRLEKRDPLLEQEINTDAAYGTADLAPLTTTQ</sequence>
<dbReference type="AlphaFoldDB" id="A0A1H6SC24"/>
<dbReference type="PANTHER" id="PTHR30329:SF17">
    <property type="entry name" value="LIPOPROTEIN YFIB-RELATED"/>
    <property type="match status" value="1"/>
</dbReference>
<feature type="signal peptide" evidence="2">
    <location>
        <begin position="1"/>
        <end position="32"/>
    </location>
</feature>
<protein>
    <submittedName>
        <fullName evidence="4">OmpA family protein</fullName>
    </submittedName>
</protein>
<dbReference type="PANTHER" id="PTHR30329">
    <property type="entry name" value="STATOR ELEMENT OF FLAGELLAR MOTOR COMPLEX"/>
    <property type="match status" value="1"/>
</dbReference>
<evidence type="ECO:0000256" key="1">
    <source>
        <dbReference type="PROSITE-ProRule" id="PRU00473"/>
    </source>
</evidence>
<name>A0A1H6SC24_9GAMM</name>
<dbReference type="Gene3D" id="2.60.40.2540">
    <property type="match status" value="1"/>
</dbReference>
<dbReference type="CDD" id="cd07185">
    <property type="entry name" value="OmpA_C-like"/>
    <property type="match status" value="1"/>
</dbReference>
<dbReference type="EMBL" id="FNYH01000005">
    <property type="protein sequence ID" value="SEI61570.1"/>
    <property type="molecule type" value="Genomic_DNA"/>
</dbReference>
<dbReference type="Proteomes" id="UP000242999">
    <property type="component" value="Unassembled WGS sequence"/>
</dbReference>
<accession>A0A1H6SC24</accession>
<organism evidence="4 5">
    <name type="scientific">Allopseudospirillum japonicum</name>
    <dbReference type="NCBI Taxonomy" id="64971"/>
    <lineage>
        <taxon>Bacteria</taxon>
        <taxon>Pseudomonadati</taxon>
        <taxon>Pseudomonadota</taxon>
        <taxon>Gammaproteobacteria</taxon>
        <taxon>Oceanospirillales</taxon>
        <taxon>Oceanospirillaceae</taxon>
        <taxon>Allopseudospirillum</taxon>
    </lineage>
</organism>
<dbReference type="Gene3D" id="3.30.1330.60">
    <property type="entry name" value="OmpA-like domain"/>
    <property type="match status" value="1"/>
</dbReference>
<feature type="domain" description="OmpA-like" evidence="3">
    <location>
        <begin position="182"/>
        <end position="300"/>
    </location>
</feature>
<evidence type="ECO:0000313" key="4">
    <source>
        <dbReference type="EMBL" id="SEI61570.1"/>
    </source>
</evidence>
<evidence type="ECO:0000313" key="5">
    <source>
        <dbReference type="Proteomes" id="UP000242999"/>
    </source>
</evidence>
<evidence type="ECO:0000256" key="2">
    <source>
        <dbReference type="SAM" id="SignalP"/>
    </source>
</evidence>
<keyword evidence="5" id="KW-1185">Reference proteome</keyword>
<dbReference type="PROSITE" id="PS51123">
    <property type="entry name" value="OMPA_2"/>
    <property type="match status" value="1"/>
</dbReference>
<dbReference type="Pfam" id="PF00691">
    <property type="entry name" value="OmpA"/>
    <property type="match status" value="1"/>
</dbReference>
<dbReference type="InterPro" id="IPR050330">
    <property type="entry name" value="Bact_OuterMem_StrucFunc"/>
</dbReference>
<gene>
    <name evidence="4" type="ORF">SAMN05421831_105145</name>
</gene>
<dbReference type="Pfam" id="PF18393">
    <property type="entry name" value="MotY_N"/>
    <property type="match status" value="1"/>
</dbReference>
<dbReference type="RefSeq" id="WP_177166819.1">
    <property type="nucleotide sequence ID" value="NZ_FNYH01000005.1"/>
</dbReference>
<dbReference type="InterPro" id="IPR006665">
    <property type="entry name" value="OmpA-like"/>
</dbReference>
<keyword evidence="1" id="KW-0472">Membrane</keyword>